<comment type="caution">
    <text evidence="7">The sequence shown here is derived from an EMBL/GenBank/DDBJ whole genome shotgun (WGS) entry which is preliminary data.</text>
</comment>
<keyword evidence="4 7" id="KW-0067">ATP-binding</keyword>
<dbReference type="PANTHER" id="PTHR43820:SF3">
    <property type="entry name" value="BRANCHED-CHAIN AMINO ACID TRANSPORT SYSTEM,ATP-BINDING PROTEIN"/>
    <property type="match status" value="1"/>
</dbReference>
<dbReference type="InterPro" id="IPR030660">
    <property type="entry name" value="ABC_branched_ATPase_LivF/BraG"/>
</dbReference>
<dbReference type="InterPro" id="IPR017871">
    <property type="entry name" value="ABC_transporter-like_CS"/>
</dbReference>
<evidence type="ECO:0000313" key="8">
    <source>
        <dbReference type="Proteomes" id="UP000641025"/>
    </source>
</evidence>
<evidence type="ECO:0000256" key="5">
    <source>
        <dbReference type="ARBA" id="ARBA00022970"/>
    </source>
</evidence>
<evidence type="ECO:0000313" key="7">
    <source>
        <dbReference type="EMBL" id="MBJ6800788.1"/>
    </source>
</evidence>
<dbReference type="Gene3D" id="3.40.50.300">
    <property type="entry name" value="P-loop containing nucleotide triphosphate hydrolases"/>
    <property type="match status" value="1"/>
</dbReference>
<evidence type="ECO:0000256" key="2">
    <source>
        <dbReference type="ARBA" id="ARBA00022448"/>
    </source>
</evidence>
<gene>
    <name evidence="7" type="ORF">JFN90_11670</name>
</gene>
<dbReference type="SMART" id="SM00382">
    <property type="entry name" value="AAA"/>
    <property type="match status" value="1"/>
</dbReference>
<dbReference type="RefSeq" id="WP_199395296.1">
    <property type="nucleotide sequence ID" value="NZ_JAEMHK010000008.1"/>
</dbReference>
<protein>
    <submittedName>
        <fullName evidence="7">ABC transporter ATP-binding protein</fullName>
    </submittedName>
</protein>
<dbReference type="SUPFAM" id="SSF52540">
    <property type="entry name" value="P-loop containing nucleoside triphosphate hydrolases"/>
    <property type="match status" value="1"/>
</dbReference>
<dbReference type="GO" id="GO:0005524">
    <property type="term" value="F:ATP binding"/>
    <property type="evidence" value="ECO:0007669"/>
    <property type="project" value="UniProtKB-KW"/>
</dbReference>
<dbReference type="PIRSF" id="PIRSF039137">
    <property type="entry name" value="ABC_branched_ATPase"/>
    <property type="match status" value="1"/>
</dbReference>
<evidence type="ECO:0000259" key="6">
    <source>
        <dbReference type="PROSITE" id="PS50893"/>
    </source>
</evidence>
<dbReference type="EMBL" id="JAEMHK010000008">
    <property type="protein sequence ID" value="MBJ6800788.1"/>
    <property type="molecule type" value="Genomic_DNA"/>
</dbReference>
<dbReference type="Pfam" id="PF00005">
    <property type="entry name" value="ABC_tran"/>
    <property type="match status" value="1"/>
</dbReference>
<evidence type="ECO:0000256" key="3">
    <source>
        <dbReference type="ARBA" id="ARBA00022741"/>
    </source>
</evidence>
<feature type="domain" description="ABC transporter" evidence="6">
    <location>
        <begin position="2"/>
        <end position="239"/>
    </location>
</feature>
<keyword evidence="3" id="KW-0547">Nucleotide-binding</keyword>
<accession>A0ABS0YS63</accession>
<dbReference type="InterPro" id="IPR052156">
    <property type="entry name" value="BCAA_Transport_ATP-bd_LivF"/>
</dbReference>
<dbReference type="InterPro" id="IPR003593">
    <property type="entry name" value="AAA+_ATPase"/>
</dbReference>
<comment type="similarity">
    <text evidence="1">Belongs to the ABC transporter superfamily.</text>
</comment>
<reference evidence="7 8" key="1">
    <citation type="submission" date="2020-12" db="EMBL/GenBank/DDBJ databases">
        <title>Geomonas sp. Red259, isolated from paddy soil.</title>
        <authorList>
            <person name="Xu Z."/>
            <person name="Zhang Z."/>
            <person name="Masuda Y."/>
            <person name="Itoh H."/>
            <person name="Senoo K."/>
        </authorList>
    </citation>
    <scope>NUCLEOTIDE SEQUENCE [LARGE SCALE GENOMIC DNA]</scope>
    <source>
        <strain evidence="7 8">Red259</strain>
    </source>
</reference>
<dbReference type="PROSITE" id="PS00211">
    <property type="entry name" value="ABC_TRANSPORTER_1"/>
    <property type="match status" value="1"/>
</dbReference>
<dbReference type="InterPro" id="IPR027417">
    <property type="entry name" value="P-loop_NTPase"/>
</dbReference>
<dbReference type="PANTHER" id="PTHR43820">
    <property type="entry name" value="HIGH-AFFINITY BRANCHED-CHAIN AMINO ACID TRANSPORT ATP-BINDING PROTEIN LIVF"/>
    <property type="match status" value="1"/>
</dbReference>
<dbReference type="Proteomes" id="UP000641025">
    <property type="component" value="Unassembled WGS sequence"/>
</dbReference>
<sequence>MLKIKNINAYYGKVHALKNVSLHLKPGEIVTLIGANGAGKTTLLNTLSGIIPTSSGEILLEGNNIVGQAADRVVSLGLSQVPEGRQVFNPLMVEENLELGAYLRYRAGGQRHEIGADLERMYQMFPRLKERRRQAAGTLSGGEQQMLAIGRALMARPKLLLLDEPSMGLAPLVVQDIFKVIEHLRSEEGTTILLVEQNARAALKVADRGYVLETGKVILEGKGSELLENKDVQRAYLGRDKKEIWER</sequence>
<proteinExistence type="inferred from homology"/>
<dbReference type="InterPro" id="IPR003439">
    <property type="entry name" value="ABC_transporter-like_ATP-bd"/>
</dbReference>
<evidence type="ECO:0000256" key="1">
    <source>
        <dbReference type="ARBA" id="ARBA00005417"/>
    </source>
</evidence>
<dbReference type="CDD" id="cd03224">
    <property type="entry name" value="ABC_TM1139_LivF_branched"/>
    <property type="match status" value="1"/>
</dbReference>
<keyword evidence="5" id="KW-0029">Amino-acid transport</keyword>
<keyword evidence="2" id="KW-0813">Transport</keyword>
<organism evidence="7 8">
    <name type="scientific">Geomonas propionica</name>
    <dbReference type="NCBI Taxonomy" id="2798582"/>
    <lineage>
        <taxon>Bacteria</taxon>
        <taxon>Pseudomonadati</taxon>
        <taxon>Thermodesulfobacteriota</taxon>
        <taxon>Desulfuromonadia</taxon>
        <taxon>Geobacterales</taxon>
        <taxon>Geobacteraceae</taxon>
        <taxon>Geomonas</taxon>
    </lineage>
</organism>
<dbReference type="PROSITE" id="PS50893">
    <property type="entry name" value="ABC_TRANSPORTER_2"/>
    <property type="match status" value="1"/>
</dbReference>
<keyword evidence="8" id="KW-1185">Reference proteome</keyword>
<evidence type="ECO:0000256" key="4">
    <source>
        <dbReference type="ARBA" id="ARBA00022840"/>
    </source>
</evidence>
<name>A0ABS0YS63_9BACT</name>